<dbReference type="PANTHER" id="PTHR38096:SF1">
    <property type="entry name" value="ENTEROBACTIN SYNTHASE COMPONENT D"/>
    <property type="match status" value="1"/>
</dbReference>
<dbReference type="InterPro" id="IPR008278">
    <property type="entry name" value="4-PPantetheinyl_Trfase_dom"/>
</dbReference>
<feature type="binding site" evidence="2">
    <location>
        <position position="114"/>
    </location>
    <ligand>
        <name>CoA</name>
        <dbReference type="ChEBI" id="CHEBI:57287"/>
    </ligand>
</feature>
<comment type="cofactor">
    <cofactor evidence="3">
        <name>Mg(2+)</name>
        <dbReference type="ChEBI" id="CHEBI:18420"/>
    </cofactor>
</comment>
<keyword evidence="7" id="KW-1185">Reference proteome</keyword>
<feature type="binding site" evidence="2">
    <location>
        <position position="158"/>
    </location>
    <ligand>
        <name>CoA</name>
        <dbReference type="ChEBI" id="CHEBI:57287"/>
    </ligand>
</feature>
<reference evidence="6 7" key="1">
    <citation type="submission" date="2020-08" db="EMBL/GenBank/DDBJ databases">
        <title>Sequencing the genomes of 1000 actinobacteria strains.</title>
        <authorList>
            <person name="Klenk H.-P."/>
        </authorList>
    </citation>
    <scope>NUCLEOTIDE SEQUENCE [LARGE SCALE GENOMIC DNA]</scope>
    <source>
        <strain evidence="6 7">DSM 41654</strain>
    </source>
</reference>
<dbReference type="InterPro" id="IPR003542">
    <property type="entry name" value="Enbac_synth_compD-like"/>
</dbReference>
<dbReference type="Gene3D" id="3.90.470.20">
    <property type="entry name" value="4'-phosphopantetheinyl transferase domain"/>
    <property type="match status" value="1"/>
</dbReference>
<accession>A0A7W7VZ61</accession>
<feature type="binding site" evidence="2">
    <location>
        <position position="162"/>
    </location>
    <ligand>
        <name>CoA</name>
        <dbReference type="ChEBI" id="CHEBI:57287"/>
    </ligand>
</feature>
<dbReference type="GO" id="GO:0009366">
    <property type="term" value="C:enterobactin synthetase complex"/>
    <property type="evidence" value="ECO:0007669"/>
    <property type="project" value="InterPro"/>
</dbReference>
<dbReference type="InterPro" id="IPR037143">
    <property type="entry name" value="4-PPantetheinyl_Trfase_dom_sf"/>
</dbReference>
<keyword evidence="3" id="KW-0479">Metal-binding</keyword>
<name>A0A7W7VZ61_KITKI</name>
<evidence type="ECO:0000259" key="5">
    <source>
        <dbReference type="Pfam" id="PF17837"/>
    </source>
</evidence>
<dbReference type="AlphaFoldDB" id="A0A7W7VZ61"/>
<dbReference type="RefSeq" id="WP_184945221.1">
    <property type="nucleotide sequence ID" value="NZ_JACHJV010000002.1"/>
</dbReference>
<proteinExistence type="predicted"/>
<dbReference type="Pfam" id="PF01648">
    <property type="entry name" value="ACPS"/>
    <property type="match status" value="1"/>
</dbReference>
<dbReference type="GO" id="GO:0000287">
    <property type="term" value="F:magnesium ion binding"/>
    <property type="evidence" value="ECO:0007669"/>
    <property type="project" value="InterPro"/>
</dbReference>
<dbReference type="PANTHER" id="PTHR38096">
    <property type="entry name" value="ENTEROBACTIN SYNTHASE COMPONENT D"/>
    <property type="match status" value="1"/>
</dbReference>
<dbReference type="GO" id="GO:0009239">
    <property type="term" value="P:enterobactin biosynthetic process"/>
    <property type="evidence" value="ECO:0007669"/>
    <property type="project" value="InterPro"/>
</dbReference>
<feature type="domain" description="4'-phosphopantetheinyl transferase" evidence="4">
    <location>
        <begin position="111"/>
        <end position="168"/>
    </location>
</feature>
<evidence type="ECO:0000256" key="1">
    <source>
        <dbReference type="ARBA" id="ARBA00022679"/>
    </source>
</evidence>
<keyword evidence="1 6" id="KW-0808">Transferase</keyword>
<evidence type="ECO:0000256" key="2">
    <source>
        <dbReference type="PIRSR" id="PIRSR603542-1"/>
    </source>
</evidence>
<dbReference type="PRINTS" id="PR01399">
    <property type="entry name" value="ENTSNTHTASED"/>
</dbReference>
<feature type="binding site" evidence="2">
    <location>
        <position position="47"/>
    </location>
    <ligand>
        <name>CoA</name>
        <dbReference type="ChEBI" id="CHEBI:57287"/>
    </ligand>
</feature>
<evidence type="ECO:0000256" key="3">
    <source>
        <dbReference type="PIRSR" id="PIRSR603542-2"/>
    </source>
</evidence>
<dbReference type="GO" id="GO:0008897">
    <property type="term" value="F:holo-[acyl-carrier-protein] synthase activity"/>
    <property type="evidence" value="ECO:0007669"/>
    <property type="project" value="InterPro"/>
</dbReference>
<dbReference type="InterPro" id="IPR041354">
    <property type="entry name" value="4PPT_N"/>
</dbReference>
<dbReference type="Pfam" id="PF17837">
    <property type="entry name" value="4PPT_N"/>
    <property type="match status" value="1"/>
</dbReference>
<feature type="binding site" evidence="3">
    <location>
        <position position="114"/>
    </location>
    <ligand>
        <name>Mg(2+)</name>
        <dbReference type="ChEBI" id="CHEBI:18420"/>
    </ligand>
</feature>
<feature type="binding site" evidence="2">
    <location>
        <position position="55"/>
    </location>
    <ligand>
        <name>CoA</name>
        <dbReference type="ChEBI" id="CHEBI:57287"/>
    </ligand>
</feature>
<keyword evidence="3" id="KW-0460">Magnesium</keyword>
<feature type="domain" description="4'-phosphopantetheinyl transferase N-terminal" evidence="5">
    <location>
        <begin position="36"/>
        <end position="103"/>
    </location>
</feature>
<gene>
    <name evidence="6" type="ORF">FHR34_007326</name>
</gene>
<dbReference type="GO" id="GO:0005886">
    <property type="term" value="C:plasma membrane"/>
    <property type="evidence" value="ECO:0007669"/>
    <property type="project" value="TreeGrafter"/>
</dbReference>
<dbReference type="EMBL" id="JACHJV010000002">
    <property type="protein sequence ID" value="MBB4928231.1"/>
    <property type="molecule type" value="Genomic_DNA"/>
</dbReference>
<protein>
    <submittedName>
        <fullName evidence="6">4'-phosphopantetheinyl transferase EntD</fullName>
    </submittedName>
</protein>
<dbReference type="SUPFAM" id="SSF56214">
    <property type="entry name" value="4'-phosphopantetheinyl transferase"/>
    <property type="match status" value="1"/>
</dbReference>
<evidence type="ECO:0000313" key="6">
    <source>
        <dbReference type="EMBL" id="MBB4928231.1"/>
    </source>
</evidence>
<sequence>MERTLRRLVPVLAAEGLCLAIARDGETEALTHGPGERRLTAAMHPIRRSTFLAGRCAARRALRQAGLPVTEIGYLAGGRRPAFPHGSVGSLAHCGGVAVAVVAQARRYRALGCDLELCPLPLETARLLLGPPERDWLGKASDPGTAEGRLLALFSAKEAAFKAFHTLLAADAPTLLRGIAVRPVRGGFRAVPEHLPAGPVLFVRLRAVCPGGVFSWAVLEAP</sequence>
<dbReference type="Proteomes" id="UP000540506">
    <property type="component" value="Unassembled WGS sequence"/>
</dbReference>
<comment type="caution">
    <text evidence="6">The sequence shown here is derived from an EMBL/GenBank/DDBJ whole genome shotgun (WGS) entry which is preliminary data.</text>
</comment>
<feature type="binding site" evidence="3">
    <location>
        <position position="116"/>
    </location>
    <ligand>
        <name>Mg(2+)</name>
        <dbReference type="ChEBI" id="CHEBI:18420"/>
    </ligand>
</feature>
<organism evidence="6 7">
    <name type="scientific">Kitasatospora kifunensis</name>
    <name type="common">Streptomyces kifunensis</name>
    <dbReference type="NCBI Taxonomy" id="58351"/>
    <lineage>
        <taxon>Bacteria</taxon>
        <taxon>Bacillati</taxon>
        <taxon>Actinomycetota</taxon>
        <taxon>Actinomycetes</taxon>
        <taxon>Kitasatosporales</taxon>
        <taxon>Streptomycetaceae</taxon>
        <taxon>Kitasatospora</taxon>
    </lineage>
</organism>
<evidence type="ECO:0000259" key="4">
    <source>
        <dbReference type="Pfam" id="PF01648"/>
    </source>
</evidence>
<evidence type="ECO:0000313" key="7">
    <source>
        <dbReference type="Proteomes" id="UP000540506"/>
    </source>
</evidence>